<dbReference type="InterPro" id="IPR003323">
    <property type="entry name" value="OTU_dom"/>
</dbReference>
<organism evidence="2 3">
    <name type="scientific">Lactuca saligna</name>
    <name type="common">Willowleaf lettuce</name>
    <dbReference type="NCBI Taxonomy" id="75948"/>
    <lineage>
        <taxon>Eukaryota</taxon>
        <taxon>Viridiplantae</taxon>
        <taxon>Streptophyta</taxon>
        <taxon>Embryophyta</taxon>
        <taxon>Tracheophyta</taxon>
        <taxon>Spermatophyta</taxon>
        <taxon>Magnoliopsida</taxon>
        <taxon>eudicotyledons</taxon>
        <taxon>Gunneridae</taxon>
        <taxon>Pentapetalae</taxon>
        <taxon>asterids</taxon>
        <taxon>campanulids</taxon>
        <taxon>Asterales</taxon>
        <taxon>Asteraceae</taxon>
        <taxon>Cichorioideae</taxon>
        <taxon>Cichorieae</taxon>
        <taxon>Lactucinae</taxon>
        <taxon>Lactuca</taxon>
    </lineage>
</organism>
<feature type="domain" description="OTU" evidence="1">
    <location>
        <begin position="291"/>
        <end position="470"/>
    </location>
</feature>
<dbReference type="PANTHER" id="PTHR31569">
    <property type="entry name" value="SWIM-TYPE DOMAIN-CONTAINING PROTEIN"/>
    <property type="match status" value="1"/>
</dbReference>
<protein>
    <recommendedName>
        <fullName evidence="1">OTU domain-containing protein</fullName>
    </recommendedName>
</protein>
<dbReference type="Proteomes" id="UP001177003">
    <property type="component" value="Chromosome 9"/>
</dbReference>
<evidence type="ECO:0000259" key="1">
    <source>
        <dbReference type="PROSITE" id="PS50802"/>
    </source>
</evidence>
<gene>
    <name evidence="2" type="ORF">LSALG_LOCUS41014</name>
</gene>
<dbReference type="InterPro" id="IPR052579">
    <property type="entry name" value="Zinc_finger_SWIM"/>
</dbReference>
<evidence type="ECO:0000313" key="3">
    <source>
        <dbReference type="Proteomes" id="UP001177003"/>
    </source>
</evidence>
<keyword evidence="3" id="KW-1185">Reference proteome</keyword>
<name>A0AA36A141_LACSI</name>
<accession>A0AA36A141</accession>
<sequence length="470" mass="53934">MTSTRSQEWSGGLDKKGLAGEMTSAICLSVSLILLEFRPPSGLARSSVLHASRCLCLSDKAIKSHYHLAHSKQMTSSHKSAFSTDMVFKTHHDLIEWVQNKGRSLGYIIIIKRTKVKPSGWISKTTLMCDRGGIYKSVKPSTRNTKSKKINCPFQLAGKHSKLYGIWTLQVVCEKHNHEPASSMEGHPYAMRLSDKETRLVVDLIKKNVKPSDILSTLKEQNKDNVSSLQTIYNARQKYLGKLKELTIPSTEEPFRRMNHEPLRHSSYMEQKNHSCSYINQLPNLFHPYITHIHNVKSDGNCGFRAIAVCLGFNEDAWPTIRYDLMEELNTHRDEYDEIFGRECRLKLHNSLNFFRSDIAASLEYWMTLHDIGILIASRYNVILHCLNVGDSMTYLPLRSTPPVWYQHVAIAVGHVNDNHYVKLDLQGGYPMPPVVPQWVHFKHVCASAWVTPYINRLNMYAQHYNARYY</sequence>
<reference evidence="2" key="1">
    <citation type="submission" date="2023-04" db="EMBL/GenBank/DDBJ databases">
        <authorList>
            <person name="Vijverberg K."/>
            <person name="Xiong W."/>
            <person name="Schranz E."/>
        </authorList>
    </citation>
    <scope>NUCLEOTIDE SEQUENCE</scope>
</reference>
<dbReference type="PANTHER" id="PTHR31569:SF4">
    <property type="entry name" value="SWIM-TYPE DOMAIN-CONTAINING PROTEIN"/>
    <property type="match status" value="1"/>
</dbReference>
<evidence type="ECO:0000313" key="2">
    <source>
        <dbReference type="EMBL" id="CAI9302528.1"/>
    </source>
</evidence>
<dbReference type="EMBL" id="OX465085">
    <property type="protein sequence ID" value="CAI9302528.1"/>
    <property type="molecule type" value="Genomic_DNA"/>
</dbReference>
<proteinExistence type="predicted"/>
<dbReference type="AlphaFoldDB" id="A0AA36A141"/>
<dbReference type="Gene3D" id="3.90.70.80">
    <property type="match status" value="1"/>
</dbReference>
<dbReference type="PROSITE" id="PS50802">
    <property type="entry name" value="OTU"/>
    <property type="match status" value="1"/>
</dbReference>
<dbReference type="CDD" id="cd22744">
    <property type="entry name" value="OTU"/>
    <property type="match status" value="1"/>
</dbReference>